<organism evidence="2 3">
    <name type="scientific">Stichopus japonicus</name>
    <name type="common">Sea cucumber</name>
    <dbReference type="NCBI Taxonomy" id="307972"/>
    <lineage>
        <taxon>Eukaryota</taxon>
        <taxon>Metazoa</taxon>
        <taxon>Echinodermata</taxon>
        <taxon>Eleutherozoa</taxon>
        <taxon>Echinozoa</taxon>
        <taxon>Holothuroidea</taxon>
        <taxon>Aspidochirotacea</taxon>
        <taxon>Aspidochirotida</taxon>
        <taxon>Stichopodidae</taxon>
        <taxon>Apostichopus</taxon>
    </lineage>
</organism>
<evidence type="ECO:0008006" key="4">
    <source>
        <dbReference type="Google" id="ProtNLM"/>
    </source>
</evidence>
<dbReference type="AlphaFoldDB" id="A0A2G8JSL4"/>
<accession>A0A2G8JSL4</accession>
<dbReference type="EMBL" id="MRZV01001321">
    <property type="protein sequence ID" value="PIK38723.1"/>
    <property type="molecule type" value="Genomic_DNA"/>
</dbReference>
<protein>
    <recommendedName>
        <fullName evidence="4">THAP-type domain-containing protein</fullName>
    </recommendedName>
</protein>
<sequence length="172" mass="18774">MEEAGPSSNLGSHRTVHNLVGKARAAIVGSSSEADTDNDFDVVRQTFRSFRRRRDTEESLRKSDVNWDDLPTQHTVICSDHFDEDCFSIAANLRRQFGFGGISGKGFRSILPGNYPEVKRKKADMEHVGLPSTSTSTSSVDISSERRPSVTISCPSAVESTDVTIMPSAAPP</sequence>
<comment type="caution">
    <text evidence="2">The sequence shown here is derived from an EMBL/GenBank/DDBJ whole genome shotgun (WGS) entry which is preliminary data.</text>
</comment>
<keyword evidence="3" id="KW-1185">Reference proteome</keyword>
<name>A0A2G8JSL4_STIJA</name>
<evidence type="ECO:0000313" key="2">
    <source>
        <dbReference type="EMBL" id="PIK38723.1"/>
    </source>
</evidence>
<evidence type="ECO:0000256" key="1">
    <source>
        <dbReference type="SAM" id="MobiDB-lite"/>
    </source>
</evidence>
<gene>
    <name evidence="2" type="ORF">BSL78_24437</name>
</gene>
<proteinExistence type="predicted"/>
<dbReference type="STRING" id="307972.A0A2G8JSL4"/>
<feature type="compositionally biased region" description="Low complexity" evidence="1">
    <location>
        <begin position="132"/>
        <end position="142"/>
    </location>
</feature>
<evidence type="ECO:0000313" key="3">
    <source>
        <dbReference type="Proteomes" id="UP000230750"/>
    </source>
</evidence>
<dbReference type="Proteomes" id="UP000230750">
    <property type="component" value="Unassembled WGS sequence"/>
</dbReference>
<feature type="region of interest" description="Disordered" evidence="1">
    <location>
        <begin position="124"/>
        <end position="152"/>
    </location>
</feature>
<reference evidence="2 3" key="1">
    <citation type="journal article" date="2017" name="PLoS Biol.">
        <title>The sea cucumber genome provides insights into morphological evolution and visceral regeneration.</title>
        <authorList>
            <person name="Zhang X."/>
            <person name="Sun L."/>
            <person name="Yuan J."/>
            <person name="Sun Y."/>
            <person name="Gao Y."/>
            <person name="Zhang L."/>
            <person name="Li S."/>
            <person name="Dai H."/>
            <person name="Hamel J.F."/>
            <person name="Liu C."/>
            <person name="Yu Y."/>
            <person name="Liu S."/>
            <person name="Lin W."/>
            <person name="Guo K."/>
            <person name="Jin S."/>
            <person name="Xu P."/>
            <person name="Storey K.B."/>
            <person name="Huan P."/>
            <person name="Zhang T."/>
            <person name="Zhou Y."/>
            <person name="Zhang J."/>
            <person name="Lin C."/>
            <person name="Li X."/>
            <person name="Xing L."/>
            <person name="Huo D."/>
            <person name="Sun M."/>
            <person name="Wang L."/>
            <person name="Mercier A."/>
            <person name="Li F."/>
            <person name="Yang H."/>
            <person name="Xiang J."/>
        </authorList>
    </citation>
    <scope>NUCLEOTIDE SEQUENCE [LARGE SCALE GENOMIC DNA]</scope>
    <source>
        <strain evidence="2">Shaxun</strain>
        <tissue evidence="2">Muscle</tissue>
    </source>
</reference>